<feature type="transmembrane region" description="Helical" evidence="1">
    <location>
        <begin position="42"/>
        <end position="59"/>
    </location>
</feature>
<dbReference type="Pfam" id="PF17197">
    <property type="entry name" value="DUF5134"/>
    <property type="match status" value="1"/>
</dbReference>
<dbReference type="InterPro" id="IPR033458">
    <property type="entry name" value="DUF5134"/>
</dbReference>
<feature type="transmembrane region" description="Helical" evidence="1">
    <location>
        <begin position="65"/>
        <end position="83"/>
    </location>
</feature>
<keyword evidence="3" id="KW-1185">Reference proteome</keyword>
<protein>
    <recommendedName>
        <fullName evidence="4">DUF5134 domain-containing protein</fullName>
    </recommendedName>
</protein>
<sequence>MISVFDNPFISWSLTVALLVSGGYHFLQAVRSRRIAERVNKGLHGVMDLVMAAMLWNVASSTMLAQIAVLLGAAVWFFVQAIARPEIKALCTSGHDRMRCIYHSLLMAGAAVMVAMMGHGFGATAGAVEAAEMHMSSSHHSMGAPATGTSTAAASLSSPGMAIGLTAFFAAAAAAFIVLLIRRRRASVPKGLTRLEHGLEALGAAIMAIMSFSMAA</sequence>
<dbReference type="EMBL" id="AP024525">
    <property type="protein sequence ID" value="BCT78227.1"/>
    <property type="molecule type" value="Genomic_DNA"/>
</dbReference>
<organism evidence="2 3">
    <name type="scientific">Sinomonas cyclohexanicum</name>
    <name type="common">Corynebacterium cyclohexanicum</name>
    <dbReference type="NCBI Taxonomy" id="322009"/>
    <lineage>
        <taxon>Bacteria</taxon>
        <taxon>Bacillati</taxon>
        <taxon>Actinomycetota</taxon>
        <taxon>Actinomycetes</taxon>
        <taxon>Micrococcales</taxon>
        <taxon>Micrococcaceae</taxon>
        <taxon>Sinomonas</taxon>
    </lineage>
</organism>
<dbReference type="RefSeq" id="WP_229230854.1">
    <property type="nucleotide sequence ID" value="NZ_AP024525.1"/>
</dbReference>
<keyword evidence="1" id="KW-1133">Transmembrane helix</keyword>
<keyword evidence="1" id="KW-0812">Transmembrane</keyword>
<evidence type="ECO:0000256" key="1">
    <source>
        <dbReference type="SAM" id="Phobius"/>
    </source>
</evidence>
<evidence type="ECO:0008006" key="4">
    <source>
        <dbReference type="Google" id="ProtNLM"/>
    </source>
</evidence>
<feature type="transmembrane region" description="Helical" evidence="1">
    <location>
        <begin position="12"/>
        <end position="30"/>
    </location>
</feature>
<feature type="transmembrane region" description="Helical" evidence="1">
    <location>
        <begin position="104"/>
        <end position="128"/>
    </location>
</feature>
<gene>
    <name evidence="2" type="ORF">SCMU_40690</name>
</gene>
<accession>A0ABM7Q0X5</accession>
<keyword evidence="1" id="KW-0472">Membrane</keyword>
<evidence type="ECO:0000313" key="2">
    <source>
        <dbReference type="EMBL" id="BCT78227.1"/>
    </source>
</evidence>
<feature type="transmembrane region" description="Helical" evidence="1">
    <location>
        <begin position="161"/>
        <end position="181"/>
    </location>
</feature>
<evidence type="ECO:0000313" key="3">
    <source>
        <dbReference type="Proteomes" id="UP001319861"/>
    </source>
</evidence>
<reference evidence="2 3" key="1">
    <citation type="journal article" date="2021" name="J. Biosci. Bioeng.">
        <title>Identification and characterization of a chc gene cluster responsible for the aromatization pathway of cyclohexanecarboxylate degradation in Sinomonas cyclohexanicum ATCC 51369.</title>
        <authorList>
            <person name="Yamamoto T."/>
            <person name="Hasegawa Y."/>
            <person name="Lau P.C.K."/>
            <person name="Iwaki H."/>
        </authorList>
    </citation>
    <scope>NUCLEOTIDE SEQUENCE [LARGE SCALE GENOMIC DNA]</scope>
    <source>
        <strain evidence="2 3">ATCC 51369</strain>
    </source>
</reference>
<dbReference type="Proteomes" id="UP001319861">
    <property type="component" value="Chromosome"/>
</dbReference>
<proteinExistence type="predicted"/>
<name>A0ABM7Q0X5_SINCY</name>